<evidence type="ECO:0000313" key="10">
    <source>
        <dbReference type="Proteomes" id="UP000000483"/>
    </source>
</evidence>
<feature type="transmembrane region" description="Helical" evidence="7">
    <location>
        <begin position="294"/>
        <end position="315"/>
    </location>
</feature>
<dbReference type="Pfam" id="PF13727">
    <property type="entry name" value="CoA_binding_3"/>
    <property type="match status" value="1"/>
</dbReference>
<sequence>MNSINRQLIIGSIKILDQITLLVCFVLAASSVSKQLEGLGFRDFLSIRLKFSNFLIILILMAIWYALLNLFNLYQARRFESWKTDLIDVVHATTSCTLVLYLMSVIFQVAIATPIFLFLFWLYLTVAKIIIRISLRIFLEFLRRRGLQITYVLIVGTNSRAVDFARSIENKLELGYRVIGFVDREWPGMKKFRDSDYELVSDFKDFPEYLRGHVVDEVIIDLPLNTFYREVSRIVQQCLEQGVMVRFISDSFYLLRNLKLARSKFEQFADNTVISVYNGILGGLPLAGKRLFDFIASLMLIVFLSPLFLVVAFLIRLTSPGPVFFVQERLGFNKRLFKMYKFRTMIPDAEKRQDELKKFNEADGPVFKIKDDPRVTPLGNILRRTSIDELPQLFNVLAGDMSLVGPRPLPVRDYKGFNEDWHRRRFSVRPGLTCFWQIQGRSSLSFKEWMRLDMQYIDHWSFWLDLQILLLTVAAVLKKRGAY</sequence>
<feature type="domain" description="Bacterial sugar transferase" evidence="8">
    <location>
        <begin position="289"/>
        <end position="478"/>
    </location>
</feature>
<keyword evidence="10" id="KW-1185">Reference proteome</keyword>
<evidence type="ECO:0000256" key="5">
    <source>
        <dbReference type="ARBA" id="ARBA00022989"/>
    </source>
</evidence>
<dbReference type="eggNOG" id="COG1086">
    <property type="taxonomic scope" value="Bacteria"/>
</dbReference>
<evidence type="ECO:0000256" key="4">
    <source>
        <dbReference type="ARBA" id="ARBA00022692"/>
    </source>
</evidence>
<dbReference type="InterPro" id="IPR003362">
    <property type="entry name" value="Bact_transf"/>
</dbReference>
<gene>
    <name evidence="9" type="ordered locus">Desac_1327</name>
</gene>
<keyword evidence="5 7" id="KW-1133">Transmembrane helix</keyword>
<organism evidence="9 10">
    <name type="scientific">Desulfobacca acetoxidans (strain ATCC 700848 / DSM 11109 / ASRB2)</name>
    <dbReference type="NCBI Taxonomy" id="880072"/>
    <lineage>
        <taxon>Bacteria</taxon>
        <taxon>Pseudomonadati</taxon>
        <taxon>Thermodesulfobacteriota</taxon>
        <taxon>Desulfobaccia</taxon>
        <taxon>Desulfobaccales</taxon>
        <taxon>Desulfobaccaceae</taxon>
        <taxon>Desulfobacca</taxon>
    </lineage>
</organism>
<evidence type="ECO:0000256" key="7">
    <source>
        <dbReference type="SAM" id="Phobius"/>
    </source>
</evidence>
<feature type="transmembrane region" description="Helical" evidence="7">
    <location>
        <begin position="12"/>
        <end position="31"/>
    </location>
</feature>
<evidence type="ECO:0000256" key="3">
    <source>
        <dbReference type="ARBA" id="ARBA00022679"/>
    </source>
</evidence>
<comment type="similarity">
    <text evidence="2">Belongs to the bacterial sugar transferase family.</text>
</comment>
<dbReference type="GO" id="GO:0016020">
    <property type="term" value="C:membrane"/>
    <property type="evidence" value="ECO:0007669"/>
    <property type="project" value="UniProtKB-SubCell"/>
</dbReference>
<dbReference type="Gene3D" id="3.40.50.720">
    <property type="entry name" value="NAD(P)-binding Rossmann-like Domain"/>
    <property type="match status" value="1"/>
</dbReference>
<dbReference type="Proteomes" id="UP000000483">
    <property type="component" value="Chromosome"/>
</dbReference>
<protein>
    <submittedName>
        <fullName evidence="9">Exopolysaccharide biosynthesis polyprenyl glycosylphosphotransferase</fullName>
        <ecNumber evidence="9">2.7.8.6</ecNumber>
    </submittedName>
</protein>
<dbReference type="eggNOG" id="COG2148">
    <property type="taxonomic scope" value="Bacteria"/>
</dbReference>
<dbReference type="EC" id="2.7.8.6" evidence="9"/>
<reference evidence="9 10" key="1">
    <citation type="journal article" date="2011" name="Stand. Genomic Sci.">
        <title>Complete genome sequence of the acetate-degrading sulfate reducer Desulfobacca acetoxidans type strain (ASRB2).</title>
        <authorList>
            <person name="Goker M."/>
            <person name="Teshima H."/>
            <person name="Lapidus A."/>
            <person name="Nolan M."/>
            <person name="Lucas S."/>
            <person name="Hammon N."/>
            <person name="Deshpande S."/>
            <person name="Cheng J.F."/>
            <person name="Tapia R."/>
            <person name="Han C."/>
            <person name="Goodwin L."/>
            <person name="Pitluck S."/>
            <person name="Huntemann M."/>
            <person name="Liolios K."/>
            <person name="Ivanova N."/>
            <person name="Pagani I."/>
            <person name="Mavromatis K."/>
            <person name="Ovchinikova G."/>
            <person name="Pati A."/>
            <person name="Chen A."/>
            <person name="Palaniappan K."/>
            <person name="Land M."/>
            <person name="Hauser L."/>
            <person name="Brambilla E.M."/>
            <person name="Rohde M."/>
            <person name="Spring S."/>
            <person name="Detter J.C."/>
            <person name="Woyke T."/>
            <person name="Bristow J."/>
            <person name="Eisen J.A."/>
            <person name="Markowitz V."/>
            <person name="Hugenholtz P."/>
            <person name="Kyrpides N.C."/>
            <person name="Klenk H.P."/>
        </authorList>
    </citation>
    <scope>NUCLEOTIDE SEQUENCE [LARGE SCALE GENOMIC DNA]</scope>
    <source>
        <strain evidence="10">ATCC 700848 / DSM 11109 / ASRB2</strain>
    </source>
</reference>
<name>F2NHJ7_DESAR</name>
<dbReference type="NCBIfam" id="TIGR03025">
    <property type="entry name" value="EPS_sugtrans"/>
    <property type="match status" value="1"/>
</dbReference>
<evidence type="ECO:0000313" key="9">
    <source>
        <dbReference type="EMBL" id="AEB09184.1"/>
    </source>
</evidence>
<feature type="transmembrane region" description="Helical" evidence="7">
    <location>
        <begin position="51"/>
        <end position="74"/>
    </location>
</feature>
<dbReference type="InterPro" id="IPR017475">
    <property type="entry name" value="EPS_sugar_tfrase"/>
</dbReference>
<dbReference type="HOGENOM" id="CLU_024920_3_4_7"/>
<dbReference type="AlphaFoldDB" id="F2NHJ7"/>
<evidence type="ECO:0000256" key="2">
    <source>
        <dbReference type="ARBA" id="ARBA00006464"/>
    </source>
</evidence>
<comment type="subcellular location">
    <subcellularLocation>
        <location evidence="1">Membrane</location>
        <topology evidence="1">Multi-pass membrane protein</topology>
    </subcellularLocation>
</comment>
<evidence type="ECO:0000256" key="1">
    <source>
        <dbReference type="ARBA" id="ARBA00004141"/>
    </source>
</evidence>
<dbReference type="GO" id="GO:0047360">
    <property type="term" value="F:undecaprenyl-phosphate galactose phosphotransferase activity"/>
    <property type="evidence" value="ECO:0007669"/>
    <property type="project" value="UniProtKB-EC"/>
</dbReference>
<evidence type="ECO:0000256" key="6">
    <source>
        <dbReference type="ARBA" id="ARBA00023136"/>
    </source>
</evidence>
<feature type="transmembrane region" description="Helical" evidence="7">
    <location>
        <begin position="86"/>
        <end position="109"/>
    </location>
</feature>
<dbReference type="PANTHER" id="PTHR30576:SF10">
    <property type="entry name" value="SLL5057 PROTEIN"/>
    <property type="match status" value="1"/>
</dbReference>
<dbReference type="Pfam" id="PF02397">
    <property type="entry name" value="Bac_transf"/>
    <property type="match status" value="1"/>
</dbReference>
<dbReference type="KEGG" id="dao:Desac_1327"/>
<proteinExistence type="inferred from homology"/>
<dbReference type="EMBL" id="CP002629">
    <property type="protein sequence ID" value="AEB09184.1"/>
    <property type="molecule type" value="Genomic_DNA"/>
</dbReference>
<evidence type="ECO:0000259" key="8">
    <source>
        <dbReference type="Pfam" id="PF02397"/>
    </source>
</evidence>
<reference evidence="10" key="2">
    <citation type="submission" date="2011-03" db="EMBL/GenBank/DDBJ databases">
        <title>The complete genome of Desulfobacca acetoxidans DSM 11109.</title>
        <authorList>
            <consortium name="US DOE Joint Genome Institute (JGI-PGF)"/>
            <person name="Lucas S."/>
            <person name="Copeland A."/>
            <person name="Lapidus A."/>
            <person name="Bruce D."/>
            <person name="Goodwin L."/>
            <person name="Pitluck S."/>
            <person name="Peters L."/>
            <person name="Kyrpides N."/>
            <person name="Mavromatis K."/>
            <person name="Ivanova N."/>
            <person name="Ovchinnikova G."/>
            <person name="Teshima H."/>
            <person name="Detter J.C."/>
            <person name="Han C."/>
            <person name="Land M."/>
            <person name="Hauser L."/>
            <person name="Markowitz V."/>
            <person name="Cheng J.-F."/>
            <person name="Hugenholtz P."/>
            <person name="Woyke T."/>
            <person name="Wu D."/>
            <person name="Spring S."/>
            <person name="Schueler E."/>
            <person name="Brambilla E."/>
            <person name="Klenk H.-P."/>
            <person name="Eisen J.A."/>
        </authorList>
    </citation>
    <scope>NUCLEOTIDE SEQUENCE [LARGE SCALE GENOMIC DNA]</scope>
    <source>
        <strain evidence="10">ATCC 700848 / DSM 11109 / ASRB2</strain>
    </source>
</reference>
<dbReference type="PANTHER" id="PTHR30576">
    <property type="entry name" value="COLANIC BIOSYNTHESIS UDP-GLUCOSE LIPID CARRIER TRANSFERASE"/>
    <property type="match status" value="1"/>
</dbReference>
<dbReference type="STRING" id="880072.Desac_1327"/>
<feature type="transmembrane region" description="Helical" evidence="7">
    <location>
        <begin position="115"/>
        <end position="135"/>
    </location>
</feature>
<keyword evidence="6 7" id="KW-0472">Membrane</keyword>
<keyword evidence="4 7" id="KW-0812">Transmembrane</keyword>
<accession>F2NHJ7</accession>
<keyword evidence="3 9" id="KW-0808">Transferase</keyword>